<protein>
    <recommendedName>
        <fullName evidence="4">F-box domain-containing protein</fullName>
    </recommendedName>
</protein>
<dbReference type="AlphaFoldDB" id="A0A1Q3AH55"/>
<organism evidence="2 3">
    <name type="scientific">Zygosaccharomyces rouxii</name>
    <dbReference type="NCBI Taxonomy" id="4956"/>
    <lineage>
        <taxon>Eukaryota</taxon>
        <taxon>Fungi</taxon>
        <taxon>Dikarya</taxon>
        <taxon>Ascomycota</taxon>
        <taxon>Saccharomycotina</taxon>
        <taxon>Saccharomycetes</taxon>
        <taxon>Saccharomycetales</taxon>
        <taxon>Saccharomycetaceae</taxon>
        <taxon>Zygosaccharomyces</taxon>
    </lineage>
</organism>
<accession>A0A1Q3AH55</accession>
<evidence type="ECO:0008006" key="4">
    <source>
        <dbReference type="Google" id="ProtNLM"/>
    </source>
</evidence>
<dbReference type="OrthoDB" id="5351126at2759"/>
<dbReference type="Proteomes" id="UP000187013">
    <property type="component" value="Unassembled WGS sequence"/>
</dbReference>
<evidence type="ECO:0000313" key="3">
    <source>
        <dbReference type="Proteomes" id="UP000187013"/>
    </source>
</evidence>
<evidence type="ECO:0000256" key="1">
    <source>
        <dbReference type="SAM" id="MobiDB-lite"/>
    </source>
</evidence>
<dbReference type="EMBL" id="BDGX01000045">
    <property type="protein sequence ID" value="GAV55067.1"/>
    <property type="molecule type" value="Genomic_DNA"/>
</dbReference>
<gene>
    <name evidence="2" type="ORF">ZYGR_0AS03900</name>
</gene>
<reference evidence="2 3" key="1">
    <citation type="submission" date="2016-08" db="EMBL/GenBank/DDBJ databases">
        <title>Draft genome sequence of allopolyploid Zygosaccharomyces rouxii.</title>
        <authorList>
            <person name="Watanabe J."/>
            <person name="Uehara K."/>
            <person name="Mogi Y."/>
            <person name="Tsukioka Y."/>
        </authorList>
    </citation>
    <scope>NUCLEOTIDE SEQUENCE [LARGE SCALE GENOMIC DNA]</scope>
    <source>
        <strain evidence="2 3">NBRC 110957</strain>
    </source>
</reference>
<name>A0A1Q3AH55_ZYGRO</name>
<feature type="compositionally biased region" description="Polar residues" evidence="1">
    <location>
        <begin position="246"/>
        <end position="292"/>
    </location>
</feature>
<comment type="caution">
    <text evidence="2">The sequence shown here is derived from an EMBL/GenBank/DDBJ whole genome shotgun (WGS) entry which is preliminary data.</text>
</comment>
<dbReference type="InterPro" id="IPR036047">
    <property type="entry name" value="F-box-like_dom_sf"/>
</dbReference>
<evidence type="ECO:0000313" key="2">
    <source>
        <dbReference type="EMBL" id="GAV55067.1"/>
    </source>
</evidence>
<proteinExistence type="predicted"/>
<dbReference type="SUPFAM" id="SSF81383">
    <property type="entry name" value="F-box domain"/>
    <property type="match status" value="1"/>
</dbReference>
<sequence>MQPAREDSRDIESVGRGKLYKSLISLPVRKAGDIRSNSQKNRRNRHGKKAKFTKWRQLPPEVVSRILSMLDNERDQQTLVECLVVNQTFYHAAKEVLYSRPHFTSTYRVAQFVTSLRQCEENGLLVRKLDLSQLRSGELTELGGSWRDWQARYAAARKYGHRPSVSVGSLESYLLNNNSNNTSSYYCYSDTRGHRSNSSLSNSSSHSGSNSSSGSSGSSSGESSNWGETQGKWTSLWTKFKRNGQKNKTNTPPTVSRPTTSHQRSASATTVPAASNTGAAKSSHHQPTTAKNSAPYASYKDLPLGHLLHLLHLCKNVTDVDLSHLILSADFELPSSGQPQPRSMVPGASVEPRAMYLTDSTKPWDINNSGYNNAQLRKLNPDMVFEILLKRPAIRQLRMDNIVWIRQSMVSNYVLQAFSSGREKQVLSFNRSGLHRHLAWTCQASIQDLVALVIMDHVVSSDDLALQGLFPTTAQLHPDILEISQVFPVELQQNGVRSNFMVRLTIVKTSGVTTHHIRKLCPQYLSLVFLLGDSPTSSTQLNVVERRMAKRAKATLKRLKELRNTDLRRALGQNYLAPVTSEN</sequence>
<feature type="region of interest" description="Disordered" evidence="1">
    <location>
        <begin position="242"/>
        <end position="294"/>
    </location>
</feature>
<feature type="compositionally biased region" description="Low complexity" evidence="1">
    <location>
        <begin position="196"/>
        <end position="225"/>
    </location>
</feature>
<feature type="region of interest" description="Disordered" evidence="1">
    <location>
        <begin position="196"/>
        <end position="229"/>
    </location>
</feature>